<dbReference type="EMBL" id="AE017125">
    <property type="protein sequence ID" value="AAP77694.1"/>
    <property type="molecule type" value="Genomic_DNA"/>
</dbReference>
<protein>
    <recommendedName>
        <fullName evidence="3">DUF4136 domain-containing protein</fullName>
    </recommendedName>
</protein>
<dbReference type="Proteomes" id="UP000002495">
    <property type="component" value="Chromosome"/>
</dbReference>
<evidence type="ECO:0008006" key="3">
    <source>
        <dbReference type="Google" id="ProtNLM"/>
    </source>
</evidence>
<reference evidence="1 2" key="1">
    <citation type="journal article" date="2003" name="Proc. Natl. Acad. Sci. U.S.A.">
        <title>The complete genome sequence of the carcinogenic bacterium Helicobacter hepaticus.</title>
        <authorList>
            <person name="Suerbaum S."/>
            <person name="Josenhans C."/>
            <person name="Sterzenbach T."/>
            <person name="Drescher B."/>
            <person name="Brandt P."/>
            <person name="Bell M."/>
            <person name="Droege M."/>
            <person name="Fartmann B."/>
            <person name="Fischer H.-P."/>
            <person name="Ge Z."/>
            <person name="Hoerster A."/>
            <person name="Holland R."/>
            <person name="Klein K."/>
            <person name="Koenig J."/>
            <person name="Macko L."/>
            <person name="Mendz G.L."/>
            <person name="Nyakatura G."/>
            <person name="Schauer D.B."/>
            <person name="Shen Z."/>
            <person name="Weber J."/>
            <person name="Frosch M."/>
            <person name="Fox J.G."/>
        </authorList>
    </citation>
    <scope>NUCLEOTIDE SEQUENCE [LARGE SCALE GENOMIC DNA]</scope>
    <source>
        <strain evidence="2">ATCC 51449 / 3B1</strain>
    </source>
</reference>
<gene>
    <name evidence="1" type="ordered locus">HH_1097</name>
</gene>
<evidence type="ECO:0000313" key="2">
    <source>
        <dbReference type="Proteomes" id="UP000002495"/>
    </source>
</evidence>
<proteinExistence type="predicted"/>
<sequence>MLDSTKRFWIIISILLSGLFINGCSAKAYYSTQIDPQITFNKQEPLTIYTDEMPSITDKKFALSLAETMVEYGFQINGFNLETKSTNCYLVFSLDTSSSQYTGSYTTYNTSTAYISGKYTSITTPNTNIYTIPIVTKKIAVSIICKDNRGKKTQVWFGYVGANIRDYDKYQQKIIKNLVELVGKDFKGYLKVE</sequence>
<evidence type="ECO:0000313" key="1">
    <source>
        <dbReference type="EMBL" id="AAP77694.1"/>
    </source>
</evidence>
<dbReference type="HOGENOM" id="CLU_1407072_0_0_7"/>
<dbReference type="STRING" id="235279.HH_1097"/>
<keyword evidence="2" id="KW-1185">Reference proteome</keyword>
<organism evidence="1 2">
    <name type="scientific">Helicobacter hepaticus (strain ATCC 51449 / 3B1)</name>
    <dbReference type="NCBI Taxonomy" id="235279"/>
    <lineage>
        <taxon>Bacteria</taxon>
        <taxon>Pseudomonadati</taxon>
        <taxon>Campylobacterota</taxon>
        <taxon>Epsilonproteobacteria</taxon>
        <taxon>Campylobacterales</taxon>
        <taxon>Helicobacteraceae</taxon>
        <taxon>Helicobacter</taxon>
    </lineage>
</organism>
<dbReference type="RefSeq" id="WP_011115937.1">
    <property type="nucleotide sequence ID" value="NC_004917.1"/>
</dbReference>
<dbReference type="KEGG" id="hhe:HH_1097"/>
<dbReference type="AlphaFoldDB" id="Q7VH70"/>
<dbReference type="OrthoDB" id="5320017at2"/>
<accession>Q7VH70</accession>
<name>Q7VH70_HELHP</name>